<dbReference type="Proteomes" id="UP000000379">
    <property type="component" value="Chromosome"/>
</dbReference>
<dbReference type="KEGG" id="tra:Trad_2170"/>
<dbReference type="STRING" id="649638.Trad_2170"/>
<reference evidence="4 5" key="2">
    <citation type="journal article" date="2011" name="Stand. Genomic Sci.">
        <title>Complete genome sequence of Truepera radiovictrix type strain (RQ-24).</title>
        <authorList>
            <person name="Ivanova N."/>
            <person name="Rohde C."/>
            <person name="Munk C."/>
            <person name="Nolan M."/>
            <person name="Lucas S."/>
            <person name="Del Rio T.G."/>
            <person name="Tice H."/>
            <person name="Deshpande S."/>
            <person name="Cheng J.F."/>
            <person name="Tapia R."/>
            <person name="Han C."/>
            <person name="Goodwin L."/>
            <person name="Pitluck S."/>
            <person name="Liolios K."/>
            <person name="Mavromatis K."/>
            <person name="Mikhailova N."/>
            <person name="Pati A."/>
            <person name="Chen A."/>
            <person name="Palaniappan K."/>
            <person name="Land M."/>
            <person name="Hauser L."/>
            <person name="Chang Y.J."/>
            <person name="Jeffries C.D."/>
            <person name="Brambilla E."/>
            <person name="Rohde M."/>
            <person name="Goker M."/>
            <person name="Tindall B.J."/>
            <person name="Woyke T."/>
            <person name="Bristow J."/>
            <person name="Eisen J.A."/>
            <person name="Markowitz V."/>
            <person name="Hugenholtz P."/>
            <person name="Kyrpides N.C."/>
            <person name="Klenk H.P."/>
            <person name="Lapidus A."/>
        </authorList>
    </citation>
    <scope>NUCLEOTIDE SEQUENCE [LARGE SCALE GENOMIC DNA]</scope>
    <source>
        <strain evidence="5">DSM 17093 / CIP 108686 / LMG 22925 / RQ-24</strain>
    </source>
</reference>
<dbReference type="CDD" id="cd01448">
    <property type="entry name" value="TST_Repeat_1"/>
    <property type="match status" value="1"/>
</dbReference>
<protein>
    <submittedName>
        <fullName evidence="4">Rhodanese domain protein</fullName>
    </submittedName>
</protein>
<feature type="domain" description="Rhodanese" evidence="3">
    <location>
        <begin position="173"/>
        <end position="282"/>
    </location>
</feature>
<dbReference type="RefSeq" id="WP_013178647.1">
    <property type="nucleotide sequence ID" value="NC_014221.1"/>
</dbReference>
<sequence>MSASTRYSHLVQAAELRALLQTDAQVRLVDVRFSLTDPLLGRRRYEAGHLPGAVYLSLDDDLSGPVREHGGRHPLPDTARFAQTLGACGIGNDTHVVAYDDAAGGGMFAARLWWLLRYVGHDQVQVLDGGLDAWTAAGLELTRDVPTYPPATFTPAVRPEMVADMQEVRSKLRRPGVLLLDARAPERYRGEVEPLDKRAGHIPGARNRPFMGNLEGGRFKPAEALRARFADVEAADETILYCGSGVSAAHNALALEEAGLRGAKLYVGSWSDWSSFEENPVATGEEA</sequence>
<keyword evidence="2" id="KW-0677">Repeat</keyword>
<dbReference type="PANTHER" id="PTHR11364:SF27">
    <property type="entry name" value="SULFURTRANSFERASE"/>
    <property type="match status" value="1"/>
</dbReference>
<dbReference type="OrthoDB" id="9770030at2"/>
<feature type="domain" description="Rhodanese" evidence="3">
    <location>
        <begin position="22"/>
        <end position="143"/>
    </location>
</feature>
<accession>D7CRV5</accession>
<keyword evidence="5" id="KW-1185">Reference proteome</keyword>
<dbReference type="HOGENOM" id="CLU_031618_0_0_0"/>
<dbReference type="SUPFAM" id="SSF52821">
    <property type="entry name" value="Rhodanese/Cell cycle control phosphatase"/>
    <property type="match status" value="2"/>
</dbReference>
<dbReference type="AlphaFoldDB" id="D7CRV5"/>
<dbReference type="PANTHER" id="PTHR11364">
    <property type="entry name" value="THIOSULFATE SULFERTANSFERASE"/>
    <property type="match status" value="1"/>
</dbReference>
<name>D7CRV5_TRURR</name>
<dbReference type="InterPro" id="IPR001307">
    <property type="entry name" value="Thiosulphate_STrfase_CS"/>
</dbReference>
<dbReference type="SMART" id="SM00450">
    <property type="entry name" value="RHOD"/>
    <property type="match status" value="2"/>
</dbReference>
<evidence type="ECO:0000256" key="2">
    <source>
        <dbReference type="ARBA" id="ARBA00022737"/>
    </source>
</evidence>
<dbReference type="InterPro" id="IPR045078">
    <property type="entry name" value="TST/MPST-like"/>
</dbReference>
<dbReference type="FunFam" id="3.40.250.10:FF:000035">
    <property type="entry name" value="Thiosulfate sulfurtransferase"/>
    <property type="match status" value="1"/>
</dbReference>
<dbReference type="InterPro" id="IPR001763">
    <property type="entry name" value="Rhodanese-like_dom"/>
</dbReference>
<keyword evidence="1" id="KW-0808">Transferase</keyword>
<dbReference type="Pfam" id="PF00581">
    <property type="entry name" value="Rhodanese"/>
    <property type="match status" value="2"/>
</dbReference>
<dbReference type="InterPro" id="IPR036873">
    <property type="entry name" value="Rhodanese-like_dom_sf"/>
</dbReference>
<proteinExistence type="predicted"/>
<evidence type="ECO:0000256" key="1">
    <source>
        <dbReference type="ARBA" id="ARBA00022679"/>
    </source>
</evidence>
<evidence type="ECO:0000259" key="3">
    <source>
        <dbReference type="PROSITE" id="PS50206"/>
    </source>
</evidence>
<reference evidence="5" key="1">
    <citation type="submission" date="2010-05" db="EMBL/GenBank/DDBJ databases">
        <title>The complete genome of Truepera radiovictris DSM 17093.</title>
        <authorList>
            <consortium name="US DOE Joint Genome Institute (JGI-PGF)"/>
            <person name="Lucas S."/>
            <person name="Copeland A."/>
            <person name="Lapidus A."/>
            <person name="Glavina del Rio T."/>
            <person name="Dalin E."/>
            <person name="Tice H."/>
            <person name="Bruce D."/>
            <person name="Goodwin L."/>
            <person name="Pitluck S."/>
            <person name="Kyrpides N."/>
            <person name="Mavromatis K."/>
            <person name="Ovchinnikova G."/>
            <person name="Munk A.C."/>
            <person name="Detter J.C."/>
            <person name="Han C."/>
            <person name="Tapia R."/>
            <person name="Land M."/>
            <person name="Hauser L."/>
            <person name="Markowitz V."/>
            <person name="Cheng J.-F."/>
            <person name="Hugenholtz P."/>
            <person name="Woyke T."/>
            <person name="Wu D."/>
            <person name="Tindall B."/>
            <person name="Pomrenke H.G."/>
            <person name="Brambilla E."/>
            <person name="Klenk H.-P."/>
            <person name="Eisen J.A."/>
        </authorList>
    </citation>
    <scope>NUCLEOTIDE SEQUENCE [LARGE SCALE GENOMIC DNA]</scope>
    <source>
        <strain evidence="5">DSM 17093 / CIP 108686 / LMG 22925 / RQ-24</strain>
    </source>
</reference>
<dbReference type="CDD" id="cd01449">
    <property type="entry name" value="TST_Repeat_2"/>
    <property type="match status" value="1"/>
</dbReference>
<dbReference type="EMBL" id="CP002049">
    <property type="protein sequence ID" value="ADI15283.1"/>
    <property type="molecule type" value="Genomic_DNA"/>
</dbReference>
<evidence type="ECO:0000313" key="5">
    <source>
        <dbReference type="Proteomes" id="UP000000379"/>
    </source>
</evidence>
<dbReference type="PROSITE" id="PS00380">
    <property type="entry name" value="RHODANESE_1"/>
    <property type="match status" value="1"/>
</dbReference>
<dbReference type="eggNOG" id="COG2897">
    <property type="taxonomic scope" value="Bacteria"/>
</dbReference>
<dbReference type="Gene3D" id="3.40.250.10">
    <property type="entry name" value="Rhodanese-like domain"/>
    <property type="match status" value="2"/>
</dbReference>
<dbReference type="PROSITE" id="PS50206">
    <property type="entry name" value="RHODANESE_3"/>
    <property type="match status" value="2"/>
</dbReference>
<dbReference type="GO" id="GO:0004792">
    <property type="term" value="F:thiosulfate-cyanide sulfurtransferase activity"/>
    <property type="evidence" value="ECO:0007669"/>
    <property type="project" value="InterPro"/>
</dbReference>
<organism evidence="4 5">
    <name type="scientific">Truepera radiovictrix (strain DSM 17093 / CIP 108686 / LMG 22925 / RQ-24)</name>
    <dbReference type="NCBI Taxonomy" id="649638"/>
    <lineage>
        <taxon>Bacteria</taxon>
        <taxon>Thermotogati</taxon>
        <taxon>Deinococcota</taxon>
        <taxon>Deinococci</taxon>
        <taxon>Trueperales</taxon>
        <taxon>Trueperaceae</taxon>
        <taxon>Truepera</taxon>
    </lineage>
</organism>
<evidence type="ECO:0000313" key="4">
    <source>
        <dbReference type="EMBL" id="ADI15283.1"/>
    </source>
</evidence>
<gene>
    <name evidence="4" type="ordered locus">Trad_2170</name>
</gene>